<dbReference type="AlphaFoldDB" id="A0ABD1ZNW6"/>
<reference evidence="2 3" key="1">
    <citation type="submission" date="2024-09" db="EMBL/GenBank/DDBJ databases">
        <title>Chromosome-scale assembly of Riccia fluitans.</title>
        <authorList>
            <person name="Paukszto L."/>
            <person name="Sawicki J."/>
            <person name="Karawczyk K."/>
            <person name="Piernik-Szablinska J."/>
            <person name="Szczecinska M."/>
            <person name="Mazdziarz M."/>
        </authorList>
    </citation>
    <scope>NUCLEOTIDE SEQUENCE [LARGE SCALE GENOMIC DNA]</scope>
    <source>
        <strain evidence="2">Rf_01</strain>
        <tissue evidence="2">Aerial parts of the thallus</tissue>
    </source>
</reference>
<feature type="compositionally biased region" description="Polar residues" evidence="1">
    <location>
        <begin position="57"/>
        <end position="68"/>
    </location>
</feature>
<organism evidence="2 3">
    <name type="scientific">Riccia fluitans</name>
    <dbReference type="NCBI Taxonomy" id="41844"/>
    <lineage>
        <taxon>Eukaryota</taxon>
        <taxon>Viridiplantae</taxon>
        <taxon>Streptophyta</taxon>
        <taxon>Embryophyta</taxon>
        <taxon>Marchantiophyta</taxon>
        <taxon>Marchantiopsida</taxon>
        <taxon>Marchantiidae</taxon>
        <taxon>Marchantiales</taxon>
        <taxon>Ricciaceae</taxon>
        <taxon>Riccia</taxon>
    </lineage>
</organism>
<dbReference type="Proteomes" id="UP001605036">
    <property type="component" value="Unassembled WGS sequence"/>
</dbReference>
<keyword evidence="3" id="KW-1185">Reference proteome</keyword>
<feature type="compositionally biased region" description="Basic residues" evidence="1">
    <location>
        <begin position="1"/>
        <end position="18"/>
    </location>
</feature>
<evidence type="ECO:0000313" key="2">
    <source>
        <dbReference type="EMBL" id="KAL2652401.1"/>
    </source>
</evidence>
<feature type="compositionally biased region" description="Basic and acidic residues" evidence="1">
    <location>
        <begin position="34"/>
        <end position="48"/>
    </location>
</feature>
<sequence length="84" mass="9521">MDPTSKKRMRRSVRGQSRRHTDSARSRTNTAGRAAERHHESDRQRRPSIDQCGGGNTAEQTTKTTDTSEAGLRKQCPLDRLADW</sequence>
<comment type="caution">
    <text evidence="2">The sequence shown here is derived from an EMBL/GenBank/DDBJ whole genome shotgun (WGS) entry which is preliminary data.</text>
</comment>
<evidence type="ECO:0000313" key="3">
    <source>
        <dbReference type="Proteomes" id="UP001605036"/>
    </source>
</evidence>
<protein>
    <submittedName>
        <fullName evidence="2">Uncharacterized protein</fullName>
    </submittedName>
</protein>
<name>A0ABD1ZNW6_9MARC</name>
<accession>A0ABD1ZNW6</accession>
<evidence type="ECO:0000256" key="1">
    <source>
        <dbReference type="SAM" id="MobiDB-lite"/>
    </source>
</evidence>
<proteinExistence type="predicted"/>
<dbReference type="EMBL" id="JBHFFA010000001">
    <property type="protein sequence ID" value="KAL2652401.1"/>
    <property type="molecule type" value="Genomic_DNA"/>
</dbReference>
<feature type="region of interest" description="Disordered" evidence="1">
    <location>
        <begin position="1"/>
        <end position="84"/>
    </location>
</feature>
<gene>
    <name evidence="2" type="ORF">R1flu_020529</name>
</gene>